<dbReference type="EMBL" id="JAHWGI010000935">
    <property type="protein sequence ID" value="KAK3918400.1"/>
    <property type="molecule type" value="Genomic_DNA"/>
</dbReference>
<proteinExistence type="predicted"/>
<feature type="region of interest" description="Disordered" evidence="1">
    <location>
        <begin position="60"/>
        <end position="79"/>
    </location>
</feature>
<reference evidence="2" key="2">
    <citation type="journal article" date="2023" name="BMC Genomics">
        <title>Pest status, molecular evolution, and epigenetic factors derived from the genome assembly of Frankliniella fusca, a thysanopteran phytovirus vector.</title>
        <authorList>
            <person name="Catto M.A."/>
            <person name="Labadie P.E."/>
            <person name="Jacobson A.L."/>
            <person name="Kennedy G.G."/>
            <person name="Srinivasan R."/>
            <person name="Hunt B.G."/>
        </authorList>
    </citation>
    <scope>NUCLEOTIDE SEQUENCE</scope>
    <source>
        <strain evidence="2">PL_HMW_Pooled</strain>
    </source>
</reference>
<name>A0AAE1HBW4_9NEOP</name>
<dbReference type="AlphaFoldDB" id="A0AAE1HBW4"/>
<dbReference type="Proteomes" id="UP001219518">
    <property type="component" value="Unassembled WGS sequence"/>
</dbReference>
<sequence length="79" mass="8531">MSFAALIPQVRRVECRLRRDRGSGLSFAARVGKSEGRKRNFSPWPVWTVACVDCGGGVSDAALDQPGQPGEGKGGEERR</sequence>
<keyword evidence="2" id="KW-0378">Hydrolase</keyword>
<dbReference type="GO" id="GO:0008237">
    <property type="term" value="F:metallopeptidase activity"/>
    <property type="evidence" value="ECO:0007669"/>
    <property type="project" value="UniProtKB-KW"/>
</dbReference>
<reference evidence="2" key="1">
    <citation type="submission" date="2021-07" db="EMBL/GenBank/DDBJ databases">
        <authorList>
            <person name="Catto M.A."/>
            <person name="Jacobson A."/>
            <person name="Kennedy G."/>
            <person name="Labadie P."/>
            <person name="Hunt B.G."/>
            <person name="Srinivasan R."/>
        </authorList>
    </citation>
    <scope>NUCLEOTIDE SEQUENCE</scope>
    <source>
        <strain evidence="2">PL_HMW_Pooled</strain>
        <tissue evidence="2">Head</tissue>
    </source>
</reference>
<evidence type="ECO:0000313" key="3">
    <source>
        <dbReference type="Proteomes" id="UP001219518"/>
    </source>
</evidence>
<gene>
    <name evidence="2" type="ORF">KUF71_000972</name>
</gene>
<evidence type="ECO:0000256" key="1">
    <source>
        <dbReference type="SAM" id="MobiDB-lite"/>
    </source>
</evidence>
<evidence type="ECO:0000313" key="2">
    <source>
        <dbReference type="EMBL" id="KAK3918400.1"/>
    </source>
</evidence>
<accession>A0AAE1HBW4</accession>
<comment type="caution">
    <text evidence="2">The sequence shown here is derived from an EMBL/GenBank/DDBJ whole genome shotgun (WGS) entry which is preliminary data.</text>
</comment>
<keyword evidence="2" id="KW-0645">Protease</keyword>
<keyword evidence="2" id="KW-0482">Metalloprotease</keyword>
<keyword evidence="3" id="KW-1185">Reference proteome</keyword>
<protein>
    <submittedName>
        <fullName evidence="2">A disintegrin and metalloproteinase with thrombospondin motifs 6</fullName>
    </submittedName>
</protein>
<organism evidence="2 3">
    <name type="scientific">Frankliniella fusca</name>
    <dbReference type="NCBI Taxonomy" id="407009"/>
    <lineage>
        <taxon>Eukaryota</taxon>
        <taxon>Metazoa</taxon>
        <taxon>Ecdysozoa</taxon>
        <taxon>Arthropoda</taxon>
        <taxon>Hexapoda</taxon>
        <taxon>Insecta</taxon>
        <taxon>Pterygota</taxon>
        <taxon>Neoptera</taxon>
        <taxon>Paraneoptera</taxon>
        <taxon>Thysanoptera</taxon>
        <taxon>Terebrantia</taxon>
        <taxon>Thripoidea</taxon>
        <taxon>Thripidae</taxon>
        <taxon>Frankliniella</taxon>
    </lineage>
</organism>